<dbReference type="AlphaFoldDB" id="A0A286DUD8"/>
<reference evidence="2 3" key="1">
    <citation type="submission" date="2017-09" db="EMBL/GenBank/DDBJ databases">
        <authorList>
            <person name="Ehlers B."/>
            <person name="Leendertz F.H."/>
        </authorList>
    </citation>
    <scope>NUCLEOTIDE SEQUENCE [LARGE SCALE GENOMIC DNA]</scope>
    <source>
        <strain evidence="2 3">CGMCC 4.7095</strain>
    </source>
</reference>
<evidence type="ECO:0000256" key="1">
    <source>
        <dbReference type="SAM" id="MobiDB-lite"/>
    </source>
</evidence>
<protein>
    <submittedName>
        <fullName evidence="2">Winged helix DNA-binding domain-containing protein</fullName>
    </submittedName>
</protein>
<evidence type="ECO:0000313" key="3">
    <source>
        <dbReference type="Proteomes" id="UP000219072"/>
    </source>
</evidence>
<dbReference type="PANTHER" id="PTHR38479">
    <property type="entry name" value="LMO0824 PROTEIN"/>
    <property type="match status" value="1"/>
</dbReference>
<dbReference type="Pfam" id="PF06224">
    <property type="entry name" value="AlkZ-like"/>
    <property type="match status" value="1"/>
</dbReference>
<accession>A0A286DUD8</accession>
<dbReference type="OrthoDB" id="9148135at2"/>
<name>A0A286DUD8_9ACTN</name>
<dbReference type="InterPro" id="IPR009351">
    <property type="entry name" value="AlkZ-like"/>
</dbReference>
<feature type="region of interest" description="Disordered" evidence="1">
    <location>
        <begin position="1"/>
        <end position="33"/>
    </location>
</feature>
<keyword evidence="3" id="KW-1185">Reference proteome</keyword>
<sequence>MAHSSSAPVPAASPRGRPRGLRPLPAAPVRRVTDRERRARLATRHALAPAHRVGSPSAVARAMTVLHATEPATVPLSCHARMHSLTIREVDRALFTDRGLVKQLAMRRTLFAFPRDLLPAAWAGASARVAAVERARVTRDVVAAGLASDGDDWLDRARGEVLALLADHPDGLTAREIRGAVPRIDVRVAVRPGDPWTASRVLTQLGATADLVRGTNTADWYVSRPRWTRTRDWLGDTPAPMTAADGYREITRRWLYSFGPGTEDDLVWWLGATRTIVREALAALGAVPVALDTGAIGWLLADDVDELADPGPWAALLPVLDPTVMGWRARDFYLGPHREPLFERRGNAGTTAWVNGRVVGCWVQDEAGRVRVRPLERLSADEERLLGAETERLTAWLAGFRVPTGYVSPAMRP</sequence>
<dbReference type="Proteomes" id="UP000219072">
    <property type="component" value="Unassembled WGS sequence"/>
</dbReference>
<evidence type="ECO:0000313" key="2">
    <source>
        <dbReference type="EMBL" id="SOD62279.1"/>
    </source>
</evidence>
<proteinExistence type="predicted"/>
<keyword evidence="2" id="KW-0238">DNA-binding</keyword>
<organism evidence="2 3">
    <name type="scientific">Streptomyces zhaozhouensis</name>
    <dbReference type="NCBI Taxonomy" id="1300267"/>
    <lineage>
        <taxon>Bacteria</taxon>
        <taxon>Bacillati</taxon>
        <taxon>Actinomycetota</taxon>
        <taxon>Actinomycetes</taxon>
        <taxon>Kitasatosporales</taxon>
        <taxon>Streptomycetaceae</taxon>
        <taxon>Streptomyces</taxon>
    </lineage>
</organism>
<dbReference type="EMBL" id="OCNE01000005">
    <property type="protein sequence ID" value="SOD62279.1"/>
    <property type="molecule type" value="Genomic_DNA"/>
</dbReference>
<gene>
    <name evidence="2" type="ORF">SAMN06297387_10595</name>
</gene>
<dbReference type="PANTHER" id="PTHR38479:SF2">
    <property type="entry name" value="WINGED HELIX DNA-BINDING DOMAIN-CONTAINING PROTEIN"/>
    <property type="match status" value="1"/>
</dbReference>
<feature type="compositionally biased region" description="Low complexity" evidence="1">
    <location>
        <begin position="1"/>
        <end position="30"/>
    </location>
</feature>
<dbReference type="GO" id="GO:0003677">
    <property type="term" value="F:DNA binding"/>
    <property type="evidence" value="ECO:0007669"/>
    <property type="project" value="UniProtKB-KW"/>
</dbReference>